<dbReference type="InterPro" id="IPR029063">
    <property type="entry name" value="SAM-dependent_MTases_sf"/>
</dbReference>
<keyword evidence="2" id="KW-0808">Transferase</keyword>
<name>A0A6J5N1X7_9CAUD</name>
<dbReference type="GO" id="GO:0003677">
    <property type="term" value="F:DNA binding"/>
    <property type="evidence" value="ECO:0007669"/>
    <property type="project" value="InterPro"/>
</dbReference>
<sequence>MNLPAPYFQDQFVTIYHADCRQILPILGRYDLLMADPPYGIGESSKKNATRGTSSAKWKRGKVRDYGDFDWDKEPVAEWVMTLARSLCEKQIIFGGNYYDLPPCKGPLVWDKENTGDFADGEMAWNNLGCALRIKRHMWNGFQRKGGEDRQHPTQKPLEVIQWAIQLAGDVETILDPWAGSGTTGHAAKNLGKRAVLIEREERYCEIAAARLAQEVLQFSKH</sequence>
<evidence type="ECO:0000313" key="4">
    <source>
        <dbReference type="EMBL" id="CAB4153094.1"/>
    </source>
</evidence>
<organism evidence="4">
    <name type="scientific">uncultured Caudovirales phage</name>
    <dbReference type="NCBI Taxonomy" id="2100421"/>
    <lineage>
        <taxon>Viruses</taxon>
        <taxon>Duplodnaviria</taxon>
        <taxon>Heunggongvirae</taxon>
        <taxon>Uroviricota</taxon>
        <taxon>Caudoviricetes</taxon>
        <taxon>Peduoviridae</taxon>
        <taxon>Maltschvirus</taxon>
        <taxon>Maltschvirus maltsch</taxon>
    </lineage>
</organism>
<dbReference type="EMBL" id="LR796574">
    <property type="protein sequence ID" value="CAB4153094.1"/>
    <property type="molecule type" value="Genomic_DNA"/>
</dbReference>
<accession>A0A6J5N1X7</accession>
<reference evidence="4" key="1">
    <citation type="submission" date="2020-04" db="EMBL/GenBank/DDBJ databases">
        <authorList>
            <person name="Chiriac C."/>
            <person name="Salcher M."/>
            <person name="Ghai R."/>
            <person name="Kavagutti S V."/>
        </authorList>
    </citation>
    <scope>NUCLEOTIDE SEQUENCE</scope>
</reference>
<dbReference type="InterPro" id="IPR002941">
    <property type="entry name" value="DNA_methylase_N4/N6"/>
</dbReference>
<dbReference type="GO" id="GO:0032259">
    <property type="term" value="P:methylation"/>
    <property type="evidence" value="ECO:0007669"/>
    <property type="project" value="UniProtKB-KW"/>
</dbReference>
<dbReference type="InterPro" id="IPR001091">
    <property type="entry name" value="RM_Methyltransferase"/>
</dbReference>
<dbReference type="Pfam" id="PF01555">
    <property type="entry name" value="N6_N4_Mtase"/>
    <property type="match status" value="1"/>
</dbReference>
<dbReference type="SUPFAM" id="SSF53335">
    <property type="entry name" value="S-adenosyl-L-methionine-dependent methyltransferases"/>
    <property type="match status" value="1"/>
</dbReference>
<dbReference type="PRINTS" id="PR00508">
    <property type="entry name" value="S21N4MTFRASE"/>
</dbReference>
<dbReference type="Gene3D" id="3.40.50.150">
    <property type="entry name" value="Vaccinia Virus protein VP39"/>
    <property type="match status" value="2"/>
</dbReference>
<gene>
    <name evidence="4" type="ORF">UFOVP612_41</name>
</gene>
<keyword evidence="1 4" id="KW-0489">Methyltransferase</keyword>
<proteinExistence type="predicted"/>
<feature type="domain" description="DNA methylase N-4/N-6" evidence="3">
    <location>
        <begin position="138"/>
        <end position="209"/>
    </location>
</feature>
<protein>
    <submittedName>
        <fullName evidence="4">DNA methylase N-4/N-6</fullName>
    </submittedName>
</protein>
<evidence type="ECO:0000259" key="3">
    <source>
        <dbReference type="Pfam" id="PF01555"/>
    </source>
</evidence>
<evidence type="ECO:0000256" key="1">
    <source>
        <dbReference type="ARBA" id="ARBA00022603"/>
    </source>
</evidence>
<dbReference type="GO" id="GO:0008170">
    <property type="term" value="F:N-methyltransferase activity"/>
    <property type="evidence" value="ECO:0007669"/>
    <property type="project" value="InterPro"/>
</dbReference>
<evidence type="ECO:0000256" key="2">
    <source>
        <dbReference type="ARBA" id="ARBA00022679"/>
    </source>
</evidence>